<dbReference type="PROSITE" id="PS50404">
    <property type="entry name" value="GST_NTER"/>
    <property type="match status" value="1"/>
</dbReference>
<keyword evidence="3" id="KW-0808">Transferase</keyword>
<protein>
    <recommendedName>
        <fullName evidence="2">glutathione transferase</fullName>
        <ecNumber evidence="2">2.5.1.18</ecNumber>
    </recommendedName>
</protein>
<dbReference type="EMBL" id="JBAWTH010000028">
    <property type="protein sequence ID" value="KAL2285803.1"/>
    <property type="molecule type" value="Genomic_DNA"/>
</dbReference>
<gene>
    <name evidence="6" type="ORF">FJTKL_07522</name>
</gene>
<evidence type="ECO:0000259" key="5">
    <source>
        <dbReference type="PROSITE" id="PS50404"/>
    </source>
</evidence>
<evidence type="ECO:0000256" key="1">
    <source>
        <dbReference type="ARBA" id="ARBA00007409"/>
    </source>
</evidence>
<dbReference type="InterPro" id="IPR040079">
    <property type="entry name" value="Glutathione_S-Trfase"/>
</dbReference>
<evidence type="ECO:0000313" key="6">
    <source>
        <dbReference type="EMBL" id="KAL2285803.1"/>
    </source>
</evidence>
<reference evidence="6 7" key="1">
    <citation type="submission" date="2024-03" db="EMBL/GenBank/DDBJ databases">
        <title>A high-quality draft genome sequence of Diaporthe vaccinii, a causative agent of upright dieback and viscid rot disease in cranberry plants.</title>
        <authorList>
            <person name="Sarrasin M."/>
            <person name="Lang B.F."/>
            <person name="Burger G."/>
        </authorList>
    </citation>
    <scope>NUCLEOTIDE SEQUENCE [LARGE SCALE GENOMIC DNA]</scope>
    <source>
        <strain evidence="6 7">IS7</strain>
    </source>
</reference>
<dbReference type="SUPFAM" id="SSF52833">
    <property type="entry name" value="Thioredoxin-like"/>
    <property type="match status" value="1"/>
</dbReference>
<dbReference type="CDD" id="cd03048">
    <property type="entry name" value="GST_N_Ure2p_like"/>
    <property type="match status" value="1"/>
</dbReference>
<dbReference type="InterPro" id="IPR004045">
    <property type="entry name" value="Glutathione_S-Trfase_N"/>
</dbReference>
<dbReference type="EC" id="2.5.1.18" evidence="2"/>
<dbReference type="PANTHER" id="PTHR44051">
    <property type="entry name" value="GLUTATHIONE S-TRANSFERASE-RELATED"/>
    <property type="match status" value="1"/>
</dbReference>
<evidence type="ECO:0000313" key="7">
    <source>
        <dbReference type="Proteomes" id="UP001600888"/>
    </source>
</evidence>
<evidence type="ECO:0000256" key="4">
    <source>
        <dbReference type="ARBA" id="ARBA00047960"/>
    </source>
</evidence>
<dbReference type="PANTHER" id="PTHR44051:SF20">
    <property type="entry name" value="GLUTATHIONE TRANSFERASE 1 (EUROFUNG)"/>
    <property type="match status" value="1"/>
</dbReference>
<comment type="similarity">
    <text evidence="1">Belongs to the GST superfamily.</text>
</comment>
<comment type="caution">
    <text evidence="6">The sequence shown here is derived from an EMBL/GenBank/DDBJ whole genome shotgun (WGS) entry which is preliminary data.</text>
</comment>
<accession>A0ABR4ETN2</accession>
<evidence type="ECO:0000256" key="2">
    <source>
        <dbReference type="ARBA" id="ARBA00012452"/>
    </source>
</evidence>
<proteinExistence type="inferred from homology"/>
<dbReference type="SFLD" id="SFLDS00019">
    <property type="entry name" value="Glutathione_Transferase_(cytos"/>
    <property type="match status" value="1"/>
</dbReference>
<organism evidence="6 7">
    <name type="scientific">Diaporthe vaccinii</name>
    <dbReference type="NCBI Taxonomy" id="105482"/>
    <lineage>
        <taxon>Eukaryota</taxon>
        <taxon>Fungi</taxon>
        <taxon>Dikarya</taxon>
        <taxon>Ascomycota</taxon>
        <taxon>Pezizomycotina</taxon>
        <taxon>Sordariomycetes</taxon>
        <taxon>Sordariomycetidae</taxon>
        <taxon>Diaporthales</taxon>
        <taxon>Diaporthaceae</taxon>
        <taxon>Diaporthe</taxon>
        <taxon>Diaporthe eres species complex</taxon>
    </lineage>
</organism>
<comment type="catalytic activity">
    <reaction evidence="4">
        <text>RX + glutathione = an S-substituted glutathione + a halide anion + H(+)</text>
        <dbReference type="Rhea" id="RHEA:16437"/>
        <dbReference type="ChEBI" id="CHEBI:15378"/>
        <dbReference type="ChEBI" id="CHEBI:16042"/>
        <dbReference type="ChEBI" id="CHEBI:17792"/>
        <dbReference type="ChEBI" id="CHEBI:57925"/>
        <dbReference type="ChEBI" id="CHEBI:90779"/>
        <dbReference type="EC" id="2.5.1.18"/>
    </reaction>
</comment>
<sequence length="119" mass="13807">MAPPGPNPWKVVIVLEELQVPYEIKSFKFEEIKKKPFIDINPNGRVPAIEDPNTDITLWESGAIITYLIEQYDKNHVLSYDTLKEKHQCNQWRKADLFICSITLKFCSVILIISEEELS</sequence>
<dbReference type="Gene3D" id="1.20.1050.130">
    <property type="match status" value="1"/>
</dbReference>
<name>A0ABR4ETN2_9PEZI</name>
<evidence type="ECO:0000256" key="3">
    <source>
        <dbReference type="ARBA" id="ARBA00022679"/>
    </source>
</evidence>
<dbReference type="InterPro" id="IPR036249">
    <property type="entry name" value="Thioredoxin-like_sf"/>
</dbReference>
<feature type="domain" description="GST N-terminal" evidence="5">
    <location>
        <begin position="1"/>
        <end position="76"/>
    </location>
</feature>
<dbReference type="Proteomes" id="UP001600888">
    <property type="component" value="Unassembled WGS sequence"/>
</dbReference>
<dbReference type="Pfam" id="PF02798">
    <property type="entry name" value="GST_N"/>
    <property type="match status" value="1"/>
</dbReference>
<keyword evidence="7" id="KW-1185">Reference proteome</keyword>